<dbReference type="InterPro" id="IPR003877">
    <property type="entry name" value="SPRY_dom"/>
</dbReference>
<protein>
    <recommendedName>
        <fullName evidence="2">B30.2/SPRY domain-containing protein</fullName>
    </recommendedName>
</protein>
<accession>A0A6U5XFF4</accession>
<dbReference type="SUPFAM" id="SSF49899">
    <property type="entry name" value="Concanavalin A-like lectins/glucanases"/>
    <property type="match status" value="1"/>
</dbReference>
<dbReference type="CDD" id="cd11709">
    <property type="entry name" value="SPRY"/>
    <property type="match status" value="1"/>
</dbReference>
<dbReference type="InterPro" id="IPR050672">
    <property type="entry name" value="FBXO45-Fsn/SPSB_families"/>
</dbReference>
<dbReference type="InterPro" id="IPR001870">
    <property type="entry name" value="B30.2/SPRY"/>
</dbReference>
<evidence type="ECO:0000313" key="4">
    <source>
        <dbReference type="EMBL" id="CAE2270208.1"/>
    </source>
</evidence>
<proteinExistence type="predicted"/>
<feature type="region of interest" description="Disordered" evidence="1">
    <location>
        <begin position="228"/>
        <end position="288"/>
    </location>
</feature>
<dbReference type="InterPro" id="IPR013320">
    <property type="entry name" value="ConA-like_dom_sf"/>
</dbReference>
<dbReference type="AlphaFoldDB" id="A0A6U5XFF4"/>
<dbReference type="EMBL" id="HBKN01008677">
    <property type="protein sequence ID" value="CAE2270208.1"/>
    <property type="molecule type" value="Transcribed_RNA"/>
</dbReference>
<dbReference type="PANTHER" id="PTHR12245:SF5">
    <property type="entry name" value="SPRY DOMAIN-CONTAINING SOCS BOX PROTEIN 3"/>
    <property type="match status" value="1"/>
</dbReference>
<name>A0A6U5XFF4_GUITH</name>
<dbReference type="PANTHER" id="PTHR12245">
    <property type="entry name" value="SPRY DOMAIN CONTAINING SOCS BOX PROTEIN"/>
    <property type="match status" value="1"/>
</dbReference>
<dbReference type="Gene3D" id="2.60.120.920">
    <property type="match status" value="1"/>
</dbReference>
<dbReference type="EMBL" id="HBKN01008676">
    <property type="protein sequence ID" value="CAE2270205.1"/>
    <property type="molecule type" value="Transcribed_RNA"/>
</dbReference>
<sequence length="310" mass="33687">MSRENGVRDEPLDNFFAFSMGRHQRLGSDSKMKMMSDDIMKEILKYFILGWDSNYASWNMIFNNNDKSVVDINGGHRGTVIATTSFVTGTHYWEVSVQDMRTLCVGVTEMPKNPRSLSDKWLGEIGYGISSSNCSDGTAFLWSKEQLSTSTLKGFTQKQTVGLLLDMDKYDRTLDLYVDGTRVGTAFSKLPPGPLYPACSNGFDKAFCRGLTIKLELPIPRDFAKNKEIRKKEQAKGGTKGNYQNGEATGILGPHDHTAGPVGSAPPTTGSQVGSLPASSTATTSAADIMKATTPTAASMLAQPPATLKK</sequence>
<gene>
    <name evidence="3" type="ORF">GTHE00462_LOCUS6802</name>
    <name evidence="4" type="ORF">GTHE00462_LOCUS6803</name>
</gene>
<dbReference type="PROSITE" id="PS50188">
    <property type="entry name" value="B302_SPRY"/>
    <property type="match status" value="1"/>
</dbReference>
<dbReference type="InterPro" id="IPR043136">
    <property type="entry name" value="B30.2/SPRY_sf"/>
</dbReference>
<feature type="compositionally biased region" description="Low complexity" evidence="1">
    <location>
        <begin position="278"/>
        <end position="287"/>
    </location>
</feature>
<reference evidence="4" key="1">
    <citation type="submission" date="2021-01" db="EMBL/GenBank/DDBJ databases">
        <authorList>
            <person name="Corre E."/>
            <person name="Pelletier E."/>
            <person name="Niang G."/>
            <person name="Scheremetjew M."/>
            <person name="Finn R."/>
            <person name="Kale V."/>
            <person name="Holt S."/>
            <person name="Cochrane G."/>
            <person name="Meng A."/>
            <person name="Brown T."/>
            <person name="Cohen L."/>
        </authorList>
    </citation>
    <scope>NUCLEOTIDE SEQUENCE</scope>
    <source>
        <strain evidence="4">CCMP 2712</strain>
    </source>
</reference>
<organism evidence="4">
    <name type="scientific">Guillardia theta</name>
    <name type="common">Cryptophyte</name>
    <name type="synonym">Cryptomonas phi</name>
    <dbReference type="NCBI Taxonomy" id="55529"/>
    <lineage>
        <taxon>Eukaryota</taxon>
        <taxon>Cryptophyceae</taxon>
        <taxon>Pyrenomonadales</taxon>
        <taxon>Geminigeraceae</taxon>
        <taxon>Guillardia</taxon>
    </lineage>
</organism>
<evidence type="ECO:0000259" key="2">
    <source>
        <dbReference type="PROSITE" id="PS50188"/>
    </source>
</evidence>
<dbReference type="Pfam" id="PF00622">
    <property type="entry name" value="SPRY"/>
    <property type="match status" value="1"/>
</dbReference>
<evidence type="ECO:0000313" key="3">
    <source>
        <dbReference type="EMBL" id="CAE2270205.1"/>
    </source>
</evidence>
<feature type="domain" description="B30.2/SPRY" evidence="2">
    <location>
        <begin position="29"/>
        <end position="217"/>
    </location>
</feature>
<evidence type="ECO:0000256" key="1">
    <source>
        <dbReference type="SAM" id="MobiDB-lite"/>
    </source>
</evidence>